<comment type="caution">
    <text evidence="2">The sequence shown here is derived from an EMBL/GenBank/DDBJ whole genome shotgun (WGS) entry which is preliminary data.</text>
</comment>
<gene>
    <name evidence="2" type="ORF">J0S82_015177</name>
</gene>
<dbReference type="EMBL" id="JAGFMF010012163">
    <property type="protein sequence ID" value="KAG8506330.1"/>
    <property type="molecule type" value="Genomic_DNA"/>
</dbReference>
<evidence type="ECO:0000256" key="1">
    <source>
        <dbReference type="SAM" id="MobiDB-lite"/>
    </source>
</evidence>
<name>A0A8J6DG21_GALPY</name>
<feature type="compositionally biased region" description="Gly residues" evidence="1">
    <location>
        <begin position="64"/>
        <end position="74"/>
    </location>
</feature>
<evidence type="ECO:0000313" key="2">
    <source>
        <dbReference type="EMBL" id="KAG8506330.1"/>
    </source>
</evidence>
<feature type="region of interest" description="Disordered" evidence="1">
    <location>
        <begin position="129"/>
        <end position="175"/>
    </location>
</feature>
<feature type="compositionally biased region" description="Low complexity" evidence="1">
    <location>
        <begin position="133"/>
        <end position="147"/>
    </location>
</feature>
<reference evidence="2" key="1">
    <citation type="journal article" date="2021" name="Evol. Appl.">
        <title>The genome of the Pyrenean desman and the effects of bottlenecks and inbreeding on the genomic landscape of an endangered species.</title>
        <authorList>
            <person name="Escoda L."/>
            <person name="Castresana J."/>
        </authorList>
    </citation>
    <scope>NUCLEOTIDE SEQUENCE</scope>
    <source>
        <strain evidence="2">IBE-C5619</strain>
    </source>
</reference>
<feature type="region of interest" description="Disordered" evidence="1">
    <location>
        <begin position="319"/>
        <end position="345"/>
    </location>
</feature>
<dbReference type="AlphaFoldDB" id="A0A8J6DG21"/>
<feature type="region of interest" description="Disordered" evidence="1">
    <location>
        <begin position="57"/>
        <end position="106"/>
    </location>
</feature>
<sequence length="345" mass="35856">MATASGQRCPCQPRAPAASLGLHGPTKGQPLCRRRHPHAPEPEYRLALPLDSCSEGPVLSLPGWGPGPEEGGLAPGLAPRPARTQLRSCGLEPSRSYPSPWDTPPTGKSRACACDGAFRPCSHRGRMEKAACSSRPRPSGMSGRTSGVQSPELGVQGRGWQGPAQSDGAGSITVRSAGGDGDALCVTEEELAADDEDTPSFLGTQQGKGWAGPTPSRASTLSRPHLHWRGPQAGLAPLPPKAKGQTCVGLSRGREGLVAPVPWLLRPLATSALCPGPLPLPAQPAPLTPLPPEARTSPPAWHPDPASRARLGWCSWSATDRSSGPHPGLAASRPWALEPGPQACR</sequence>
<protein>
    <submittedName>
        <fullName evidence="2">Uncharacterized protein</fullName>
    </submittedName>
</protein>
<evidence type="ECO:0000313" key="3">
    <source>
        <dbReference type="Proteomes" id="UP000700334"/>
    </source>
</evidence>
<dbReference type="Proteomes" id="UP000700334">
    <property type="component" value="Unassembled WGS sequence"/>
</dbReference>
<feature type="region of interest" description="Disordered" evidence="1">
    <location>
        <begin position="284"/>
        <end position="305"/>
    </location>
</feature>
<feature type="region of interest" description="Disordered" evidence="1">
    <location>
        <begin position="1"/>
        <end position="38"/>
    </location>
</feature>
<keyword evidence="3" id="KW-1185">Reference proteome</keyword>
<accession>A0A8J6DG21</accession>
<organism evidence="2 3">
    <name type="scientific">Galemys pyrenaicus</name>
    <name type="common">Iberian desman</name>
    <name type="synonym">Pyrenean desman</name>
    <dbReference type="NCBI Taxonomy" id="202257"/>
    <lineage>
        <taxon>Eukaryota</taxon>
        <taxon>Metazoa</taxon>
        <taxon>Chordata</taxon>
        <taxon>Craniata</taxon>
        <taxon>Vertebrata</taxon>
        <taxon>Euteleostomi</taxon>
        <taxon>Mammalia</taxon>
        <taxon>Eutheria</taxon>
        <taxon>Laurasiatheria</taxon>
        <taxon>Eulipotyphla</taxon>
        <taxon>Talpidae</taxon>
        <taxon>Galemys</taxon>
    </lineage>
</organism>
<feature type="region of interest" description="Disordered" evidence="1">
    <location>
        <begin position="191"/>
        <end position="222"/>
    </location>
</feature>
<proteinExistence type="predicted"/>